<feature type="compositionally biased region" description="Polar residues" evidence="2">
    <location>
        <begin position="1"/>
        <end position="18"/>
    </location>
</feature>
<dbReference type="AlphaFoldDB" id="A0ABD3Q3T7"/>
<evidence type="ECO:0000313" key="5">
    <source>
        <dbReference type="Proteomes" id="UP001516023"/>
    </source>
</evidence>
<feature type="compositionally biased region" description="Acidic residues" evidence="2">
    <location>
        <begin position="76"/>
        <end position="86"/>
    </location>
</feature>
<dbReference type="CDD" id="cd08273">
    <property type="entry name" value="MDR8"/>
    <property type="match status" value="1"/>
</dbReference>
<dbReference type="Pfam" id="PF08240">
    <property type="entry name" value="ADH_N"/>
    <property type="match status" value="1"/>
</dbReference>
<dbReference type="Gene3D" id="3.90.180.10">
    <property type="entry name" value="Medium-chain alcohol dehydrogenases, catalytic domain"/>
    <property type="match status" value="1"/>
</dbReference>
<keyword evidence="5" id="KW-1185">Reference proteome</keyword>
<dbReference type="Proteomes" id="UP001516023">
    <property type="component" value="Unassembled WGS sequence"/>
</dbReference>
<feature type="compositionally biased region" description="Polar residues" evidence="2">
    <location>
        <begin position="195"/>
        <end position="220"/>
    </location>
</feature>
<dbReference type="PANTHER" id="PTHR43189:SF1">
    <property type="entry name" value="ZINC-TYPE ALCOHOL DEHYDROGENASE-LIKE PROTEIN C1198.01"/>
    <property type="match status" value="1"/>
</dbReference>
<dbReference type="InterPro" id="IPR013149">
    <property type="entry name" value="ADH-like_C"/>
</dbReference>
<evidence type="ECO:0000313" key="4">
    <source>
        <dbReference type="EMBL" id="KAL3794151.1"/>
    </source>
</evidence>
<evidence type="ECO:0000256" key="2">
    <source>
        <dbReference type="SAM" id="MobiDB-lite"/>
    </source>
</evidence>
<feature type="region of interest" description="Disordered" evidence="2">
    <location>
        <begin position="1"/>
        <end position="27"/>
    </location>
</feature>
<comment type="caution">
    <text evidence="4">The sequence shown here is derived from an EMBL/GenBank/DDBJ whole genome shotgun (WGS) entry which is preliminary data.</text>
</comment>
<dbReference type="InterPro" id="IPR020843">
    <property type="entry name" value="ER"/>
</dbReference>
<dbReference type="InterPro" id="IPR036291">
    <property type="entry name" value="NAD(P)-bd_dom_sf"/>
</dbReference>
<reference evidence="4 5" key="1">
    <citation type="journal article" date="2020" name="G3 (Bethesda)">
        <title>Improved Reference Genome for Cyclotella cryptica CCMP332, a Model for Cell Wall Morphogenesis, Salinity Adaptation, and Lipid Production in Diatoms (Bacillariophyta).</title>
        <authorList>
            <person name="Roberts W.R."/>
            <person name="Downey K.M."/>
            <person name="Ruck E.C."/>
            <person name="Traller J.C."/>
            <person name="Alverson A.J."/>
        </authorList>
    </citation>
    <scope>NUCLEOTIDE SEQUENCE [LARGE SCALE GENOMIC DNA]</scope>
    <source>
        <strain evidence="4 5">CCMP332</strain>
    </source>
</reference>
<evidence type="ECO:0000256" key="1">
    <source>
        <dbReference type="ARBA" id="ARBA00023002"/>
    </source>
</evidence>
<dbReference type="InterPro" id="IPR011032">
    <property type="entry name" value="GroES-like_sf"/>
</dbReference>
<name>A0ABD3Q3T7_9STRA</name>
<sequence>MPATASIGTTPNTMPPSQASEVAAPQAKSAAAADTTLDGILAASLSIDQVHVNPTDDDDVSEYSGGSALSYSHDEESVEDEPEAEEKETLQRVDRRGNAVPHAKEDSRKRRDNNNNNNKEETRRHNHKSKSGTRGEEAESLCEFSTSNEAEEDEDPNYDTPQEKPRSKRRHQRQRRHHRHRDTDDQDSTSDTQSIEINRTQSGDNITVGSSPSAATSESGESLLDRNHNASYDSAESSSFQRAPQVENVKKTNEKCKHKDIMIHGPGGTSALMVRAMYYVPLPRAEEDVVIKVEASTVSFRDCLLRRNLGMYKAPFPFVPGCQSVGTITSLGRAAKSQGFRAGDRVMAAHPHGGGNAKYVRYDYKHVTLLTSNIDAPDAACLGEVYITAYQALRMGRKDGTPLTGSNVLVTDGFSPVGQAAIQLAKCEGAKVFVTITDARQESYVQSLGVRCLPSSPSKWLPKIKGMMDIVIDNTCFDSYDSSWKALNNRGVLVCTGMTSIYNLNEFEFGGECGCGAFGDRRDIEAKWARMKAKYIMSQTKFYDFWEQLEKEPKMYEQELKYLCFLVEDGRIKPKIAERVTIEEVPDAQRYLETGKANGSIICLP</sequence>
<dbReference type="EMBL" id="JABMIG020000083">
    <property type="protein sequence ID" value="KAL3794151.1"/>
    <property type="molecule type" value="Genomic_DNA"/>
</dbReference>
<keyword evidence="1" id="KW-0560">Oxidoreductase</keyword>
<dbReference type="Pfam" id="PF00107">
    <property type="entry name" value="ADH_zinc_N"/>
    <property type="match status" value="1"/>
</dbReference>
<dbReference type="SUPFAM" id="SSF50129">
    <property type="entry name" value="GroES-like"/>
    <property type="match status" value="1"/>
</dbReference>
<gene>
    <name evidence="4" type="ORF">HJC23_012858</name>
</gene>
<dbReference type="Gene3D" id="3.40.50.720">
    <property type="entry name" value="NAD(P)-binding Rossmann-like Domain"/>
    <property type="match status" value="1"/>
</dbReference>
<dbReference type="InterPro" id="IPR013154">
    <property type="entry name" value="ADH-like_N"/>
</dbReference>
<dbReference type="SMART" id="SM00829">
    <property type="entry name" value="PKS_ER"/>
    <property type="match status" value="1"/>
</dbReference>
<protein>
    <recommendedName>
        <fullName evidence="3">Enoyl reductase (ER) domain-containing protein</fullName>
    </recommendedName>
</protein>
<feature type="region of interest" description="Disordered" evidence="2">
    <location>
        <begin position="52"/>
        <end position="254"/>
    </location>
</feature>
<accession>A0ABD3Q3T7</accession>
<proteinExistence type="predicted"/>
<evidence type="ECO:0000259" key="3">
    <source>
        <dbReference type="SMART" id="SM00829"/>
    </source>
</evidence>
<feature type="domain" description="Enoyl reductase (ER)" evidence="3">
    <location>
        <begin position="267"/>
        <end position="603"/>
    </location>
</feature>
<feature type="compositionally biased region" description="Basic residues" evidence="2">
    <location>
        <begin position="166"/>
        <end position="180"/>
    </location>
</feature>
<feature type="compositionally biased region" description="Polar residues" evidence="2">
    <location>
        <begin position="229"/>
        <end position="242"/>
    </location>
</feature>
<dbReference type="SUPFAM" id="SSF51735">
    <property type="entry name" value="NAD(P)-binding Rossmann-fold domains"/>
    <property type="match status" value="1"/>
</dbReference>
<dbReference type="GO" id="GO:0016491">
    <property type="term" value="F:oxidoreductase activity"/>
    <property type="evidence" value="ECO:0007669"/>
    <property type="project" value="UniProtKB-KW"/>
</dbReference>
<organism evidence="4 5">
    <name type="scientific">Cyclotella cryptica</name>
    <dbReference type="NCBI Taxonomy" id="29204"/>
    <lineage>
        <taxon>Eukaryota</taxon>
        <taxon>Sar</taxon>
        <taxon>Stramenopiles</taxon>
        <taxon>Ochrophyta</taxon>
        <taxon>Bacillariophyta</taxon>
        <taxon>Coscinodiscophyceae</taxon>
        <taxon>Thalassiosirophycidae</taxon>
        <taxon>Stephanodiscales</taxon>
        <taxon>Stephanodiscaceae</taxon>
        <taxon>Cyclotella</taxon>
    </lineage>
</organism>
<feature type="compositionally biased region" description="Basic and acidic residues" evidence="2">
    <location>
        <begin position="87"/>
        <end position="123"/>
    </location>
</feature>
<dbReference type="PANTHER" id="PTHR43189">
    <property type="entry name" value="ZINC-TYPE ALCOHOL DEHYDROGENASE-LIKE PROTEIN C1198.01-RELATED"/>
    <property type="match status" value="1"/>
</dbReference>